<feature type="domain" description="BPL/LPL catalytic" evidence="4">
    <location>
        <begin position="67"/>
        <end position="260"/>
    </location>
</feature>
<dbReference type="InterPro" id="IPR013196">
    <property type="entry name" value="HTH_11"/>
</dbReference>
<proteinExistence type="inferred from homology"/>
<comment type="catalytic activity">
    <reaction evidence="3">
        <text>biotin + L-lysyl-[protein] + ATP = N(6)-biotinyl-L-lysyl-[protein] + AMP + diphosphate + H(+)</text>
        <dbReference type="Rhea" id="RHEA:11756"/>
        <dbReference type="Rhea" id="RHEA-COMP:9752"/>
        <dbReference type="Rhea" id="RHEA-COMP:10505"/>
        <dbReference type="ChEBI" id="CHEBI:15378"/>
        <dbReference type="ChEBI" id="CHEBI:29969"/>
        <dbReference type="ChEBI" id="CHEBI:30616"/>
        <dbReference type="ChEBI" id="CHEBI:33019"/>
        <dbReference type="ChEBI" id="CHEBI:57586"/>
        <dbReference type="ChEBI" id="CHEBI:83144"/>
        <dbReference type="ChEBI" id="CHEBI:456215"/>
        <dbReference type="EC" id="6.3.4.15"/>
    </reaction>
</comment>
<keyword evidence="3" id="KW-0238">DNA-binding</keyword>
<dbReference type="NCBIfam" id="TIGR00121">
    <property type="entry name" value="birA_ligase"/>
    <property type="match status" value="1"/>
</dbReference>
<feature type="binding site" evidence="3">
    <location>
        <position position="185"/>
    </location>
    <ligand>
        <name>biotin</name>
        <dbReference type="ChEBI" id="CHEBI:57586"/>
    </ligand>
</feature>
<evidence type="ECO:0000259" key="4">
    <source>
        <dbReference type="PROSITE" id="PS51733"/>
    </source>
</evidence>
<dbReference type="EC" id="6.3.4.15" evidence="3"/>
<comment type="caution">
    <text evidence="5">The sequence shown here is derived from an EMBL/GenBank/DDBJ whole genome shotgun (WGS) entry which is preliminary data.</text>
</comment>
<keyword evidence="3" id="KW-0067">ATP-binding</keyword>
<comment type="similarity">
    <text evidence="3">Belongs to the biotin--protein ligase family.</text>
</comment>
<dbReference type="InterPro" id="IPR003142">
    <property type="entry name" value="BPL_C"/>
</dbReference>
<dbReference type="RefSeq" id="WP_216469708.1">
    <property type="nucleotide sequence ID" value="NZ_JAHLQI010000002.1"/>
</dbReference>
<dbReference type="InterPro" id="IPR004408">
    <property type="entry name" value="Biotin_CoA_COase_ligase"/>
</dbReference>
<protein>
    <recommendedName>
        <fullName evidence="3">Bifunctional ligase/repressor BirA</fullName>
    </recommendedName>
    <alternativeName>
        <fullName evidence="3">Biotin--[acetyl-CoA-carboxylase] ligase</fullName>
        <ecNumber evidence="3">6.3.4.15</ecNumber>
    </alternativeName>
    <alternativeName>
        <fullName evidence="3">Biotin--protein ligase</fullName>
    </alternativeName>
    <alternativeName>
        <fullName evidence="3">Biotin-[acetyl-CoA carboxylase] synthetase</fullName>
    </alternativeName>
</protein>
<keyword evidence="3" id="KW-0804">Transcription</keyword>
<dbReference type="Pfam" id="PF08279">
    <property type="entry name" value="HTH_11"/>
    <property type="match status" value="1"/>
</dbReference>
<sequence length="329" mass="35291">MVRDDVLRTLEEHRGEQISGGTLARKLGVSRTAIWKAVSSLREMGFPITSAAGGGYCLDESSDALSEAGISMNLTTRYAAQHLCVLSTVDSTNNYLKQRAADLPHGYAVVADCQTAGRGRLGRSFVSPSGSGIYISLLLRPNIPLERMHLMTVGAAIAACEAIQETAGFTPDIKWVNDVLMHGKKLCGILTEASIEAETGQLSYVIVGIGLNVRTPAGGLAPEIADIAGCLEDFAPHAVRRNALAASFFNHMESCCDLIAAGQTDALINRYRSFIHFLGQPITVIRFDKREPATAVGIDSNGHLIIEQNGQRSTLVAGEISIRLPEQTR</sequence>
<evidence type="ECO:0000313" key="6">
    <source>
        <dbReference type="Proteomes" id="UP000783588"/>
    </source>
</evidence>
<dbReference type="InterPro" id="IPR004143">
    <property type="entry name" value="BPL_LPL_catalytic"/>
</dbReference>
<keyword evidence="3" id="KW-0547">Nucleotide-binding</keyword>
<evidence type="ECO:0000256" key="1">
    <source>
        <dbReference type="ARBA" id="ARBA00022598"/>
    </source>
</evidence>
<evidence type="ECO:0000256" key="2">
    <source>
        <dbReference type="ARBA" id="ARBA00023267"/>
    </source>
</evidence>
<keyword evidence="2 3" id="KW-0092">Biotin</keyword>
<feature type="binding site" evidence="3">
    <location>
        <position position="114"/>
    </location>
    <ligand>
        <name>biotin</name>
        <dbReference type="ChEBI" id="CHEBI:57586"/>
    </ligand>
</feature>
<dbReference type="Pfam" id="PF03099">
    <property type="entry name" value="BPL_LplA_LipB"/>
    <property type="match status" value="1"/>
</dbReference>
<dbReference type="Proteomes" id="UP000783588">
    <property type="component" value="Unassembled WGS sequence"/>
</dbReference>
<keyword evidence="3" id="KW-0678">Repressor</keyword>
<evidence type="ECO:0000256" key="3">
    <source>
        <dbReference type="HAMAP-Rule" id="MF_00978"/>
    </source>
</evidence>
<feature type="binding site" evidence="3">
    <location>
        <begin position="118"/>
        <end position="120"/>
    </location>
    <ligand>
        <name>biotin</name>
        <dbReference type="ChEBI" id="CHEBI:57586"/>
    </ligand>
</feature>
<keyword evidence="6" id="KW-1185">Reference proteome</keyword>
<organism evidence="5 6">
    <name type="scientific">Butyricicoccus intestinisimiae</name>
    <dbReference type="NCBI Taxonomy" id="2841509"/>
    <lineage>
        <taxon>Bacteria</taxon>
        <taxon>Bacillati</taxon>
        <taxon>Bacillota</taxon>
        <taxon>Clostridia</taxon>
        <taxon>Eubacteriales</taxon>
        <taxon>Butyricicoccaceae</taxon>
        <taxon>Butyricicoccus</taxon>
    </lineage>
</organism>
<dbReference type="PROSITE" id="PS51733">
    <property type="entry name" value="BPL_LPL_CATALYTIC"/>
    <property type="match status" value="1"/>
</dbReference>
<dbReference type="EMBL" id="JAHLQI010000002">
    <property type="protein sequence ID" value="MBU5490061.1"/>
    <property type="molecule type" value="Genomic_DNA"/>
</dbReference>
<gene>
    <name evidence="3" type="primary">birA</name>
    <name evidence="5" type="ORF">KQI75_05415</name>
</gene>
<dbReference type="InterPro" id="IPR030855">
    <property type="entry name" value="Bifunct_BirA"/>
</dbReference>
<dbReference type="CDD" id="cd16442">
    <property type="entry name" value="BPL"/>
    <property type="match status" value="1"/>
</dbReference>
<evidence type="ECO:0000313" key="5">
    <source>
        <dbReference type="EMBL" id="MBU5490061.1"/>
    </source>
</evidence>
<feature type="DNA-binding region" description="H-T-H motif" evidence="3">
    <location>
        <begin position="20"/>
        <end position="39"/>
    </location>
</feature>
<dbReference type="PANTHER" id="PTHR12835:SF5">
    <property type="entry name" value="BIOTIN--PROTEIN LIGASE"/>
    <property type="match status" value="1"/>
</dbReference>
<reference evidence="5 6" key="1">
    <citation type="submission" date="2021-06" db="EMBL/GenBank/DDBJ databases">
        <authorList>
            <person name="Sun Q."/>
            <person name="Li D."/>
        </authorList>
    </citation>
    <scope>NUCLEOTIDE SEQUENCE [LARGE SCALE GENOMIC DNA]</scope>
    <source>
        <strain evidence="5 6">MSJd-7</strain>
    </source>
</reference>
<keyword evidence="3" id="KW-0805">Transcription regulation</keyword>
<accession>A0ABS6ESG5</accession>
<dbReference type="HAMAP" id="MF_00978">
    <property type="entry name" value="Bifunct_BirA"/>
    <property type="match status" value="1"/>
</dbReference>
<comment type="function">
    <text evidence="3">Acts both as a biotin--[acetyl-CoA-carboxylase] ligase and a repressor.</text>
</comment>
<dbReference type="Pfam" id="PF02237">
    <property type="entry name" value="BPL_C"/>
    <property type="match status" value="1"/>
</dbReference>
<name>A0ABS6ESG5_9FIRM</name>
<dbReference type="PANTHER" id="PTHR12835">
    <property type="entry name" value="BIOTIN PROTEIN LIGASE"/>
    <property type="match status" value="1"/>
</dbReference>
<feature type="binding site" evidence="3">
    <location>
        <begin position="91"/>
        <end position="93"/>
    </location>
    <ligand>
        <name>biotin</name>
        <dbReference type="ChEBI" id="CHEBI:57586"/>
    </ligand>
</feature>
<dbReference type="GO" id="GO:0004077">
    <property type="term" value="F:biotin--[biotin carboxyl-carrier protein] ligase activity"/>
    <property type="evidence" value="ECO:0007669"/>
    <property type="project" value="UniProtKB-EC"/>
</dbReference>
<keyword evidence="1 3" id="KW-0436">Ligase</keyword>